<reference evidence="4" key="1">
    <citation type="journal article" date="2017" name="Genome Biol. Evol.">
        <title>Comparative Genomic Analysis Identifies a Campylobacter Clade Deficient in Selenium Metabolism.</title>
        <authorList>
            <person name="Miller W.G."/>
            <person name="Yee E."/>
            <person name="Lopes B.S."/>
            <person name="Chapman M.H."/>
            <person name="Huynh S."/>
            <person name="Bono J.L."/>
            <person name="Parker C.T."/>
            <person name="Strachan N.J.C."/>
            <person name="Forbes K.J."/>
        </authorList>
    </citation>
    <scope>NUCLEOTIDE SEQUENCE [LARGE SCALE GENOMIC DNA]</scope>
    <source>
        <strain evidence="4">RM6137</strain>
    </source>
</reference>
<dbReference type="KEGG" id="camy:CSUIS_0082"/>
<dbReference type="EMBL" id="CP018789">
    <property type="protein sequence ID" value="ARQ99938.1"/>
    <property type="molecule type" value="Genomic_DNA"/>
</dbReference>
<evidence type="ECO:0000313" key="3">
    <source>
        <dbReference type="EMBL" id="ARQ99938.1"/>
    </source>
</evidence>
<keyword evidence="2" id="KW-0472">Membrane</keyword>
<evidence type="ECO:0000256" key="2">
    <source>
        <dbReference type="SAM" id="Phobius"/>
    </source>
</evidence>
<dbReference type="AlphaFoldDB" id="A0A1X9SUY2"/>
<dbReference type="RefSeq" id="WP_086237142.1">
    <property type="nucleotide sequence ID" value="NZ_CP018789.1"/>
</dbReference>
<keyword evidence="2" id="KW-1133">Transmembrane helix</keyword>
<sequence length="188" mass="22042">MEFKSLLEERTKKEQYMIFLGGFLIVFYLFYLSWDYFERLYLKALMRYENGLSGYLKINSPTEIQNRIEVASQKLKDKKQELERLKFENEFIQAHAKSLSTQLSKFSSSSEILAFISSKALENSLKISKISPNQIGSNISYDYNISFNSTFDLTLRFIDELEGALLEISEARFEPYNSEIRVLSWGIR</sequence>
<dbReference type="Proteomes" id="UP000194260">
    <property type="component" value="Chromosome"/>
</dbReference>
<feature type="coiled-coil region" evidence="1">
    <location>
        <begin position="65"/>
        <end position="95"/>
    </location>
</feature>
<keyword evidence="1" id="KW-0175">Coiled coil</keyword>
<accession>A0A1X9SUY2</accession>
<protein>
    <submittedName>
        <fullName evidence="3">Uncharacterized protein</fullName>
    </submittedName>
</protein>
<name>A0A1X9SUY2_9BACT</name>
<proteinExistence type="predicted"/>
<keyword evidence="2" id="KW-0812">Transmembrane</keyword>
<evidence type="ECO:0000256" key="1">
    <source>
        <dbReference type="SAM" id="Coils"/>
    </source>
</evidence>
<organism evidence="3 4">
    <name type="scientific">Campylobacter porcelli</name>
    <dbReference type="NCBI Taxonomy" id="1660073"/>
    <lineage>
        <taxon>Bacteria</taxon>
        <taxon>Pseudomonadati</taxon>
        <taxon>Campylobacterota</taxon>
        <taxon>Epsilonproteobacteria</taxon>
        <taxon>Campylobacterales</taxon>
        <taxon>Campylobacteraceae</taxon>
        <taxon>Campylobacter</taxon>
    </lineage>
</organism>
<feature type="transmembrane region" description="Helical" evidence="2">
    <location>
        <begin position="16"/>
        <end position="37"/>
    </location>
</feature>
<evidence type="ECO:0000313" key="4">
    <source>
        <dbReference type="Proteomes" id="UP000194260"/>
    </source>
</evidence>
<gene>
    <name evidence="3" type="ORF">CSUIS_0082</name>
</gene>
<dbReference type="STRING" id="1660073.CSUIS_0082"/>